<accession>A0A0H4R164</accession>
<dbReference type="InterPro" id="IPR036597">
    <property type="entry name" value="Fido-like_dom_sf"/>
</dbReference>
<dbReference type="RefSeq" id="WP_048704761.1">
    <property type="nucleotide sequence ID" value="NZ_CP012034.1"/>
</dbReference>
<feature type="domain" description="Fido" evidence="1">
    <location>
        <begin position="66"/>
        <end position="216"/>
    </location>
</feature>
<keyword evidence="3" id="KW-1185">Reference proteome</keyword>
<dbReference type="KEGG" id="lgn:ABM34_07765"/>
<dbReference type="OrthoDB" id="9807853at2"/>
<evidence type="ECO:0000259" key="1">
    <source>
        <dbReference type="PROSITE" id="PS51459"/>
    </source>
</evidence>
<evidence type="ECO:0000313" key="3">
    <source>
        <dbReference type="Proteomes" id="UP000036106"/>
    </source>
</evidence>
<dbReference type="EMBL" id="CP012034">
    <property type="protein sequence ID" value="AKP67440.1"/>
    <property type="molecule type" value="Genomic_DNA"/>
</dbReference>
<dbReference type="Gene3D" id="1.10.3290.10">
    <property type="entry name" value="Fido-like domain"/>
    <property type="match status" value="1"/>
</dbReference>
<sequence length="260" mass="29317">MKYLNNTARTHLIISIGSFNNYQSTEYQTKRALDSMSTKSLRQNPDDIAIFNDSLKGIDAIKKVGFSVGGIIAINTSFDSPSDEQPKLPGHLRNGNYNMDDRTAILVSDNNSDAYFPPNIVTKSDLKIIVDKFNSSSKSERDAWRVFAEVAKLQPFQDGNKRTALIAANSAFGALSSGDYLILPTNDLDRAEFTLMLMRFYSAQDNKTEDVAFERMLNVLPNESDRLQELSRPITKENPNKLATRKIKYEFREKKEGPDI</sequence>
<proteinExistence type="predicted"/>
<name>A0A0H4R164_9LACO</name>
<dbReference type="InterPro" id="IPR003812">
    <property type="entry name" value="Fido"/>
</dbReference>
<dbReference type="AlphaFoldDB" id="A0A0H4R164"/>
<dbReference type="PATRIC" id="fig|1007676.4.peg.1561"/>
<gene>
    <name evidence="2" type="ORF">ABM34_07765</name>
</gene>
<organism evidence="2 3">
    <name type="scientific">Companilactobacillus ginsenosidimutans</name>
    <dbReference type="NCBI Taxonomy" id="1007676"/>
    <lineage>
        <taxon>Bacteria</taxon>
        <taxon>Bacillati</taxon>
        <taxon>Bacillota</taxon>
        <taxon>Bacilli</taxon>
        <taxon>Lactobacillales</taxon>
        <taxon>Lactobacillaceae</taxon>
        <taxon>Companilactobacillus</taxon>
    </lineage>
</organism>
<protein>
    <recommendedName>
        <fullName evidence="1">Fido domain-containing protein</fullName>
    </recommendedName>
</protein>
<dbReference type="PROSITE" id="PS51459">
    <property type="entry name" value="FIDO"/>
    <property type="match status" value="1"/>
</dbReference>
<evidence type="ECO:0000313" key="2">
    <source>
        <dbReference type="EMBL" id="AKP67440.1"/>
    </source>
</evidence>
<dbReference type="Pfam" id="PF02661">
    <property type="entry name" value="Fic"/>
    <property type="match status" value="1"/>
</dbReference>
<dbReference type="Proteomes" id="UP000036106">
    <property type="component" value="Chromosome"/>
</dbReference>
<dbReference type="SUPFAM" id="SSF140931">
    <property type="entry name" value="Fic-like"/>
    <property type="match status" value="1"/>
</dbReference>
<reference evidence="3" key="1">
    <citation type="submission" date="2015-07" db="EMBL/GenBank/DDBJ databases">
        <title>Lactobacillus ginsenosidimutans/EMML 3141/ whole genome sequencing.</title>
        <authorList>
            <person name="Kim M.K."/>
            <person name="Im W.-T."/>
            <person name="Srinivasan S."/>
            <person name="Lee J.-J."/>
        </authorList>
    </citation>
    <scope>NUCLEOTIDE SEQUENCE [LARGE SCALE GENOMIC DNA]</scope>
    <source>
        <strain evidence="3">EMML 3041</strain>
    </source>
</reference>